<sequence>MTYLALNAVFLLVVGVVVVLAVLRSRGRGGGIRWRPLAIAAGALLLLTAVFDNVMIAVGLVGYDADRISGLRVGVAPIEDFAYAIAAVLLLPAIWHLTVRVPLPAAPDPAAQDQDAQGLDA</sequence>
<evidence type="ECO:0000259" key="9">
    <source>
        <dbReference type="Pfam" id="PF18916"/>
    </source>
</evidence>
<keyword evidence="5 8" id="KW-1133">Transmembrane helix</keyword>
<feature type="transmembrane region" description="Helical" evidence="8">
    <location>
        <begin position="6"/>
        <end position="25"/>
    </location>
</feature>
<keyword evidence="11" id="KW-1185">Reference proteome</keyword>
<evidence type="ECO:0000256" key="4">
    <source>
        <dbReference type="ARBA" id="ARBA00022746"/>
    </source>
</evidence>
<comment type="subcellular location">
    <subcellularLocation>
        <location evidence="1">Membrane</location>
        <topology evidence="1">Multi-pass membrane protein</topology>
    </subcellularLocation>
</comment>
<evidence type="ECO:0000256" key="1">
    <source>
        <dbReference type="ARBA" id="ARBA00004141"/>
    </source>
</evidence>
<feature type="transmembrane region" description="Helical" evidence="8">
    <location>
        <begin position="37"/>
        <end position="61"/>
    </location>
</feature>
<protein>
    <submittedName>
        <fullName evidence="10">Lycopene cyclase domain-containing protein</fullName>
    </submittedName>
</protein>
<feature type="transmembrane region" description="Helical" evidence="8">
    <location>
        <begin position="81"/>
        <end position="99"/>
    </location>
</feature>
<reference evidence="10 11" key="1">
    <citation type="submission" date="2024-09" db="EMBL/GenBank/DDBJ databases">
        <authorList>
            <person name="Sun Q."/>
            <person name="Mori K."/>
        </authorList>
    </citation>
    <scope>NUCLEOTIDE SEQUENCE [LARGE SCALE GENOMIC DNA]</scope>
    <source>
        <strain evidence="10 11">KCTC 23076</strain>
    </source>
</reference>
<keyword evidence="6 8" id="KW-0472">Membrane</keyword>
<organism evidence="10 11">
    <name type="scientific">Lysobacter korlensis</name>
    <dbReference type="NCBI Taxonomy" id="553636"/>
    <lineage>
        <taxon>Bacteria</taxon>
        <taxon>Pseudomonadati</taxon>
        <taxon>Pseudomonadota</taxon>
        <taxon>Gammaproteobacteria</taxon>
        <taxon>Lysobacterales</taxon>
        <taxon>Lysobacteraceae</taxon>
        <taxon>Lysobacter</taxon>
    </lineage>
</organism>
<evidence type="ECO:0000256" key="3">
    <source>
        <dbReference type="ARBA" id="ARBA00022692"/>
    </source>
</evidence>
<dbReference type="Pfam" id="PF18916">
    <property type="entry name" value="Lycopene_cyc"/>
    <property type="match status" value="1"/>
</dbReference>
<keyword evidence="4" id="KW-0125">Carotenoid biosynthesis</keyword>
<keyword evidence="3 8" id="KW-0812">Transmembrane</keyword>
<dbReference type="NCBIfam" id="TIGR03462">
    <property type="entry name" value="CarR_dom_SF"/>
    <property type="match status" value="1"/>
</dbReference>
<dbReference type="InterPro" id="IPR017825">
    <property type="entry name" value="Lycopene_cyclase_dom"/>
</dbReference>
<comment type="caution">
    <text evidence="10">The sequence shown here is derived from an EMBL/GenBank/DDBJ whole genome shotgun (WGS) entry which is preliminary data.</text>
</comment>
<feature type="domain" description="Lycopene cyclase" evidence="9">
    <location>
        <begin position="6"/>
        <end position="94"/>
    </location>
</feature>
<proteinExistence type="predicted"/>
<evidence type="ECO:0000256" key="6">
    <source>
        <dbReference type="ARBA" id="ARBA00023136"/>
    </source>
</evidence>
<evidence type="ECO:0000313" key="10">
    <source>
        <dbReference type="EMBL" id="MFC0680407.1"/>
    </source>
</evidence>
<evidence type="ECO:0000256" key="5">
    <source>
        <dbReference type="ARBA" id="ARBA00022989"/>
    </source>
</evidence>
<gene>
    <name evidence="10" type="ORF">ACFFGH_21455</name>
</gene>
<accession>A0ABV6RTU2</accession>
<dbReference type="EMBL" id="JBHLTG010000005">
    <property type="protein sequence ID" value="MFC0680407.1"/>
    <property type="molecule type" value="Genomic_DNA"/>
</dbReference>
<evidence type="ECO:0000256" key="2">
    <source>
        <dbReference type="ARBA" id="ARBA00004829"/>
    </source>
</evidence>
<keyword evidence="7" id="KW-0413">Isomerase</keyword>
<evidence type="ECO:0000256" key="7">
    <source>
        <dbReference type="ARBA" id="ARBA00023235"/>
    </source>
</evidence>
<evidence type="ECO:0000313" key="11">
    <source>
        <dbReference type="Proteomes" id="UP001589896"/>
    </source>
</evidence>
<comment type="pathway">
    <text evidence="2">Carotenoid biosynthesis.</text>
</comment>
<name>A0ABV6RTU2_9GAMM</name>
<evidence type="ECO:0000256" key="8">
    <source>
        <dbReference type="SAM" id="Phobius"/>
    </source>
</evidence>
<dbReference type="RefSeq" id="WP_386672109.1">
    <property type="nucleotide sequence ID" value="NZ_JBHLTG010000005.1"/>
</dbReference>
<dbReference type="Proteomes" id="UP001589896">
    <property type="component" value="Unassembled WGS sequence"/>
</dbReference>